<dbReference type="GO" id="GO:0016020">
    <property type="term" value="C:membrane"/>
    <property type="evidence" value="ECO:0007669"/>
    <property type="project" value="UniProtKB-UniRule"/>
</dbReference>
<organism evidence="3 4">
    <name type="scientific">candidate division TA06 bacterium B3_TA06</name>
    <dbReference type="NCBI Taxonomy" id="2012487"/>
    <lineage>
        <taxon>Bacteria</taxon>
        <taxon>Bacteria division TA06</taxon>
    </lineage>
</organism>
<comment type="caution">
    <text evidence="3">The sequence shown here is derived from an EMBL/GenBank/DDBJ whole genome shotgun (WGS) entry which is preliminary data.</text>
</comment>
<dbReference type="InterPro" id="IPR006665">
    <property type="entry name" value="OmpA-like"/>
</dbReference>
<evidence type="ECO:0000313" key="4">
    <source>
        <dbReference type="Proteomes" id="UP000317778"/>
    </source>
</evidence>
<dbReference type="CDD" id="cd07185">
    <property type="entry name" value="OmpA_C-like"/>
    <property type="match status" value="1"/>
</dbReference>
<dbReference type="Gene3D" id="3.30.1330.60">
    <property type="entry name" value="OmpA-like domain"/>
    <property type="match status" value="1"/>
</dbReference>
<evidence type="ECO:0000313" key="3">
    <source>
        <dbReference type="EMBL" id="TKJ43020.1"/>
    </source>
</evidence>
<proteinExistence type="predicted"/>
<dbReference type="InterPro" id="IPR036737">
    <property type="entry name" value="OmpA-like_sf"/>
</dbReference>
<dbReference type="InterPro" id="IPR050330">
    <property type="entry name" value="Bact_OuterMem_StrucFunc"/>
</dbReference>
<evidence type="ECO:0000259" key="2">
    <source>
        <dbReference type="PROSITE" id="PS51123"/>
    </source>
</evidence>
<reference evidence="3 4" key="1">
    <citation type="submission" date="2017-06" db="EMBL/GenBank/DDBJ databases">
        <title>Novel microbial phyla capable of carbon fixation and sulfur reduction in deep-sea sediments.</title>
        <authorList>
            <person name="Huang J."/>
            <person name="Baker B."/>
            <person name="Wang Y."/>
        </authorList>
    </citation>
    <scope>NUCLEOTIDE SEQUENCE [LARGE SCALE GENOMIC DNA]</scope>
    <source>
        <strain evidence="3">B3_TA06</strain>
    </source>
</reference>
<name>A0A532V745_UNCT6</name>
<dbReference type="Pfam" id="PF00691">
    <property type="entry name" value="OmpA"/>
    <property type="match status" value="1"/>
</dbReference>
<dbReference type="PROSITE" id="PS51123">
    <property type="entry name" value="OMPA_2"/>
    <property type="match status" value="1"/>
</dbReference>
<gene>
    <name evidence="3" type="ORF">CEE36_05920</name>
</gene>
<dbReference type="EMBL" id="NJBO01000007">
    <property type="protein sequence ID" value="TKJ43020.1"/>
    <property type="molecule type" value="Genomic_DNA"/>
</dbReference>
<accession>A0A532V745</accession>
<dbReference type="SUPFAM" id="SSF103088">
    <property type="entry name" value="OmpA-like"/>
    <property type="match status" value="1"/>
</dbReference>
<dbReference type="PANTHER" id="PTHR30329">
    <property type="entry name" value="STATOR ELEMENT OF FLAGELLAR MOTOR COMPLEX"/>
    <property type="match status" value="1"/>
</dbReference>
<sequence length="197" mass="21625">MRYLGWILALLFAAAGVAGYFIFYAPLERGYAEQAEEIKMWTDKVAVLQGKPIDTMPAPDTATSETPSTRGAEFDYGNLLATIPSDNLFSSTKPGELSAKGKGELDKLLPTLKTTQGDVVIMVHTDNVRVGSSLRDVYPTNWELTARRAAVIARYLLARGIDYNRLVPCGISAARPIASNSTPEGRAKNRRVEIYLR</sequence>
<dbReference type="PANTHER" id="PTHR30329:SF21">
    <property type="entry name" value="LIPOPROTEIN YIAD-RELATED"/>
    <property type="match status" value="1"/>
</dbReference>
<evidence type="ECO:0000256" key="1">
    <source>
        <dbReference type="PROSITE-ProRule" id="PRU00473"/>
    </source>
</evidence>
<feature type="domain" description="OmpA-like" evidence="2">
    <location>
        <begin position="76"/>
        <end position="197"/>
    </location>
</feature>
<dbReference type="Proteomes" id="UP000317778">
    <property type="component" value="Unassembled WGS sequence"/>
</dbReference>
<protein>
    <recommendedName>
        <fullName evidence="2">OmpA-like domain-containing protein</fullName>
    </recommendedName>
</protein>
<keyword evidence="1" id="KW-0472">Membrane</keyword>
<dbReference type="AlphaFoldDB" id="A0A532V745"/>